<dbReference type="InterPro" id="IPR011990">
    <property type="entry name" value="TPR-like_helical_dom_sf"/>
</dbReference>
<gene>
    <name evidence="1" type="ORF">HK100_007561</name>
</gene>
<accession>A0AAD5SP98</accession>
<dbReference type="AlphaFoldDB" id="A0AAD5SP98"/>
<dbReference type="Gene3D" id="1.25.40.10">
    <property type="entry name" value="Tetratricopeptide repeat domain"/>
    <property type="match status" value="1"/>
</dbReference>
<dbReference type="Proteomes" id="UP001211907">
    <property type="component" value="Unassembled WGS sequence"/>
</dbReference>
<evidence type="ECO:0000313" key="2">
    <source>
        <dbReference type="Proteomes" id="UP001211907"/>
    </source>
</evidence>
<feature type="non-terminal residue" evidence="1">
    <location>
        <position position="277"/>
    </location>
</feature>
<keyword evidence="2" id="KW-1185">Reference proteome</keyword>
<protein>
    <recommendedName>
        <fullName evidence="3">Pentatricopeptide repeat-containing protein</fullName>
    </recommendedName>
</protein>
<reference evidence="1" key="1">
    <citation type="submission" date="2020-05" db="EMBL/GenBank/DDBJ databases">
        <title>Phylogenomic resolution of chytrid fungi.</title>
        <authorList>
            <person name="Stajich J.E."/>
            <person name="Amses K."/>
            <person name="Simmons R."/>
            <person name="Seto K."/>
            <person name="Myers J."/>
            <person name="Bonds A."/>
            <person name="Quandt C.A."/>
            <person name="Barry K."/>
            <person name="Liu P."/>
            <person name="Grigoriev I."/>
            <person name="Longcore J.E."/>
            <person name="James T.Y."/>
        </authorList>
    </citation>
    <scope>NUCLEOTIDE SEQUENCE</scope>
    <source>
        <strain evidence="1">JEL0513</strain>
    </source>
</reference>
<evidence type="ECO:0000313" key="1">
    <source>
        <dbReference type="EMBL" id="KAJ3090070.1"/>
    </source>
</evidence>
<sequence length="277" mass="30178">MPTMRKSHVMASAFCNSYLHPQLLSRHFSVSLPLSPSVSTSSFPVLHLHLHSSIRNILPFDFTSRSRFTTDTVTSDAASAAPLPAPAVQSAFNVSIDNNTTSSIASEFDPSNDMTHLSSQISSSQISLEDAKNALESLNAVKDCKDRLKLLATIIAVPEQELIDAGLGEILCHEISVSWPAISRLQLNLGLFEFSNDKNLDVLKAVINQQSQSVFEYLKKIISLVKSSNIAVYNDAISVCAAKADPQGALTIIKQMMQSQTINPDVKTFSYMITAYG</sequence>
<name>A0AAD5SP98_9FUNG</name>
<proteinExistence type="predicted"/>
<evidence type="ECO:0008006" key="3">
    <source>
        <dbReference type="Google" id="ProtNLM"/>
    </source>
</evidence>
<dbReference type="EMBL" id="JADGJH010003575">
    <property type="protein sequence ID" value="KAJ3090070.1"/>
    <property type="molecule type" value="Genomic_DNA"/>
</dbReference>
<comment type="caution">
    <text evidence="1">The sequence shown here is derived from an EMBL/GenBank/DDBJ whole genome shotgun (WGS) entry which is preliminary data.</text>
</comment>
<organism evidence="1 2">
    <name type="scientific">Physocladia obscura</name>
    <dbReference type="NCBI Taxonomy" id="109957"/>
    <lineage>
        <taxon>Eukaryota</taxon>
        <taxon>Fungi</taxon>
        <taxon>Fungi incertae sedis</taxon>
        <taxon>Chytridiomycota</taxon>
        <taxon>Chytridiomycota incertae sedis</taxon>
        <taxon>Chytridiomycetes</taxon>
        <taxon>Chytridiales</taxon>
        <taxon>Chytriomycetaceae</taxon>
        <taxon>Physocladia</taxon>
    </lineage>
</organism>